<keyword evidence="1" id="KW-0732">Signal</keyword>
<proteinExistence type="predicted"/>
<feature type="signal peptide" evidence="1">
    <location>
        <begin position="1"/>
        <end position="18"/>
    </location>
</feature>
<sequence length="135" mass="15397">MRLLLLSFIPLLLQVATAYYDDSDFYAREYYTDSLSTRSDALTHLSTRELLGELSLRLERRGSCMSKADKEFTCGTCDKKFPCTEKDSHPSKCTKFKCGMCDQKVLVAQKQSHERACTLASSMKAAERLQPMLQY</sequence>
<reference evidence="2 3" key="1">
    <citation type="submission" date="2020-07" db="EMBL/GenBank/DDBJ databases">
        <title>Comparative genomics of pyrophilous fungi reveals a link between fire events and developmental genes.</title>
        <authorList>
            <consortium name="DOE Joint Genome Institute"/>
            <person name="Steindorff A.S."/>
            <person name="Carver A."/>
            <person name="Calhoun S."/>
            <person name="Stillman K."/>
            <person name="Liu H."/>
            <person name="Lipzen A."/>
            <person name="Pangilinan J."/>
            <person name="Labutti K."/>
            <person name="Bruns T.D."/>
            <person name="Grigoriev I.V."/>
        </authorList>
    </citation>
    <scope>NUCLEOTIDE SEQUENCE [LARGE SCALE GENOMIC DNA]</scope>
    <source>
        <strain evidence="2 3">CBS 144469</strain>
    </source>
</reference>
<evidence type="ECO:0000313" key="2">
    <source>
        <dbReference type="EMBL" id="KAF6759283.1"/>
    </source>
</evidence>
<keyword evidence="3" id="KW-1185">Reference proteome</keyword>
<protein>
    <submittedName>
        <fullName evidence="2">Uncharacterized protein</fullName>
    </submittedName>
</protein>
<dbReference type="OrthoDB" id="10332142at2759"/>
<dbReference type="EMBL" id="JACGCI010000016">
    <property type="protein sequence ID" value="KAF6759283.1"/>
    <property type="molecule type" value="Genomic_DNA"/>
</dbReference>
<name>A0A8H6I5G4_9AGAR</name>
<feature type="chain" id="PRO_5034655387" evidence="1">
    <location>
        <begin position="19"/>
        <end position="135"/>
    </location>
</feature>
<evidence type="ECO:0000313" key="3">
    <source>
        <dbReference type="Proteomes" id="UP000521943"/>
    </source>
</evidence>
<dbReference type="AlphaFoldDB" id="A0A8H6I5G4"/>
<organism evidence="2 3">
    <name type="scientific">Ephemerocybe angulata</name>
    <dbReference type="NCBI Taxonomy" id="980116"/>
    <lineage>
        <taxon>Eukaryota</taxon>
        <taxon>Fungi</taxon>
        <taxon>Dikarya</taxon>
        <taxon>Basidiomycota</taxon>
        <taxon>Agaricomycotina</taxon>
        <taxon>Agaricomycetes</taxon>
        <taxon>Agaricomycetidae</taxon>
        <taxon>Agaricales</taxon>
        <taxon>Agaricineae</taxon>
        <taxon>Psathyrellaceae</taxon>
        <taxon>Ephemerocybe</taxon>
    </lineage>
</organism>
<gene>
    <name evidence="2" type="ORF">DFP72DRAFT_1102607</name>
</gene>
<evidence type="ECO:0000256" key="1">
    <source>
        <dbReference type="SAM" id="SignalP"/>
    </source>
</evidence>
<dbReference type="Proteomes" id="UP000521943">
    <property type="component" value="Unassembled WGS sequence"/>
</dbReference>
<accession>A0A8H6I5G4</accession>
<comment type="caution">
    <text evidence="2">The sequence shown here is derived from an EMBL/GenBank/DDBJ whole genome shotgun (WGS) entry which is preliminary data.</text>
</comment>